<feature type="domain" description="Methyl-accepting transducer" evidence="5">
    <location>
        <begin position="416"/>
        <end position="645"/>
    </location>
</feature>
<keyword evidence="9" id="KW-1185">Reference proteome</keyword>
<evidence type="ECO:0000256" key="4">
    <source>
        <dbReference type="SAM" id="Phobius"/>
    </source>
</evidence>
<feature type="transmembrane region" description="Helical" evidence="4">
    <location>
        <begin position="234"/>
        <end position="257"/>
    </location>
</feature>
<proteinExistence type="inferred from homology"/>
<evidence type="ECO:0000259" key="5">
    <source>
        <dbReference type="PROSITE" id="PS50111"/>
    </source>
</evidence>
<dbReference type="Pfam" id="PF00672">
    <property type="entry name" value="HAMP"/>
    <property type="match status" value="2"/>
</dbReference>
<keyword evidence="1" id="KW-0145">Chemotaxis</keyword>
<keyword evidence="4" id="KW-0472">Membrane</keyword>
<sequence length="674" mass="72287">MGKTVMFQALFAKAHHKIGQATRMMLAMSVVAALLAGAAAVALGHIGSLVRDAWAERYHSYLLADELRQSSDDLTRLARTYVLTADPAYEEQYMAILAIRDGKQERPANYNRIYWDFVAAGRPASAGSGLQKPLHELMQDAGFTEEEFALLSKAQANSDGLVNLEVRAMNAVKGLFADAAGNYTVKGNPDMALAAKLLHSPEYHGFKADIMEPVDQFLAKMESRFDSRIAGLELLATIAKIVLYVLVVLLAAAMTYLTRGISKLVLTPIANLTETMQRVEHGERLTVVPHIENDDEFGMMARQISVALAANQANMKMVAEVSELVHATTNGIFSHRLALDSDKQELRDIANGLNKMMDSLEKAFEIIVRAMSAFAAGDLSQSLDRNVLPGKYSEVLANAEQARANLSSIIHQTRQTTRSLSDRIHTLASAIQKLQTRTEGSAAAIEQTAASLAGLTDSAGKASDRALKADGIVEKARQTADRGLTIMNDVTKAMAGISQSSSEVNQIVDLIDSIAFQTNLLALNARVEAARAGEAGRGFAVVASEVSALSMRATEATASIGQLIRNSGEQVASGSKLIDIAASTIEEIGQSVANISALAADIATAMREQSTGLSEISHAVSELDNTTQQNAAMVASTTSDTEALTQWAEELSLSVDKFNLGQIPSLEYRRSTAA</sequence>
<keyword evidence="4" id="KW-0812">Transmembrane</keyword>
<dbReference type="SMART" id="SM00304">
    <property type="entry name" value="HAMP"/>
    <property type="match status" value="2"/>
</dbReference>
<evidence type="ECO:0000256" key="1">
    <source>
        <dbReference type="ARBA" id="ARBA00022500"/>
    </source>
</evidence>
<keyword evidence="4" id="KW-1133">Transmembrane helix</keyword>
<dbReference type="RefSeq" id="WP_335422438.1">
    <property type="nucleotide sequence ID" value="NZ_JBALHR010000004.1"/>
</dbReference>
<dbReference type="PROSITE" id="PS50192">
    <property type="entry name" value="T_SNARE"/>
    <property type="match status" value="1"/>
</dbReference>
<keyword evidence="3" id="KW-0807">Transducer</keyword>
<accession>A0ABU8BWM6</accession>
<dbReference type="InterPro" id="IPR000727">
    <property type="entry name" value="T_SNARE_dom"/>
</dbReference>
<dbReference type="Proteomes" id="UP001431963">
    <property type="component" value="Unassembled WGS sequence"/>
</dbReference>
<reference evidence="8" key="1">
    <citation type="submission" date="2024-02" db="EMBL/GenBank/DDBJ databases">
        <title>Genome sequences of strain Gemmobacter sp. JM10B15.</title>
        <authorList>
            <person name="Zhang M."/>
        </authorList>
    </citation>
    <scope>NUCLEOTIDE SEQUENCE</scope>
    <source>
        <strain evidence="8">JM10B15</strain>
    </source>
</reference>
<feature type="domain" description="HAMP" evidence="7">
    <location>
        <begin position="263"/>
        <end position="316"/>
    </location>
</feature>
<evidence type="ECO:0000256" key="3">
    <source>
        <dbReference type="PROSITE-ProRule" id="PRU00284"/>
    </source>
</evidence>
<dbReference type="Gene3D" id="6.10.340.10">
    <property type="match status" value="1"/>
</dbReference>
<dbReference type="SUPFAM" id="SSF158472">
    <property type="entry name" value="HAMP domain-like"/>
    <property type="match status" value="1"/>
</dbReference>
<organism evidence="8 9">
    <name type="scientific">Gemmobacter denitrificans</name>
    <dbReference type="NCBI Taxonomy" id="3123040"/>
    <lineage>
        <taxon>Bacteria</taxon>
        <taxon>Pseudomonadati</taxon>
        <taxon>Pseudomonadota</taxon>
        <taxon>Alphaproteobacteria</taxon>
        <taxon>Rhodobacterales</taxon>
        <taxon>Paracoccaceae</taxon>
        <taxon>Gemmobacter</taxon>
    </lineage>
</organism>
<dbReference type="SUPFAM" id="SSF58104">
    <property type="entry name" value="Methyl-accepting chemotaxis protein (MCP) signaling domain"/>
    <property type="match status" value="1"/>
</dbReference>
<dbReference type="EMBL" id="JBALHR010000004">
    <property type="protein sequence ID" value="MEH7828474.1"/>
    <property type="molecule type" value="Genomic_DNA"/>
</dbReference>
<dbReference type="PROSITE" id="PS50111">
    <property type="entry name" value="CHEMOTAXIS_TRANSDUC_2"/>
    <property type="match status" value="1"/>
</dbReference>
<dbReference type="InterPro" id="IPR004089">
    <property type="entry name" value="MCPsignal_dom"/>
</dbReference>
<feature type="domain" description="HAMP" evidence="7">
    <location>
        <begin position="318"/>
        <end position="365"/>
    </location>
</feature>
<dbReference type="InterPro" id="IPR003660">
    <property type="entry name" value="HAMP_dom"/>
</dbReference>
<dbReference type="PANTHER" id="PTHR43531:SF11">
    <property type="entry name" value="METHYL-ACCEPTING CHEMOTAXIS PROTEIN 3"/>
    <property type="match status" value="1"/>
</dbReference>
<comment type="similarity">
    <text evidence="2">Belongs to the methyl-accepting chemotaxis (MCP) protein family.</text>
</comment>
<comment type="caution">
    <text evidence="8">The sequence shown here is derived from an EMBL/GenBank/DDBJ whole genome shotgun (WGS) entry which is preliminary data.</text>
</comment>
<dbReference type="InterPro" id="IPR051310">
    <property type="entry name" value="MCP_chemotaxis"/>
</dbReference>
<evidence type="ECO:0000259" key="6">
    <source>
        <dbReference type="PROSITE" id="PS50192"/>
    </source>
</evidence>
<dbReference type="Pfam" id="PF00015">
    <property type="entry name" value="MCPsignal"/>
    <property type="match status" value="1"/>
</dbReference>
<name>A0ABU8BWM6_9RHOB</name>
<evidence type="ECO:0000313" key="8">
    <source>
        <dbReference type="EMBL" id="MEH7828474.1"/>
    </source>
</evidence>
<evidence type="ECO:0000259" key="7">
    <source>
        <dbReference type="PROSITE" id="PS50885"/>
    </source>
</evidence>
<evidence type="ECO:0000256" key="2">
    <source>
        <dbReference type="ARBA" id="ARBA00029447"/>
    </source>
</evidence>
<dbReference type="PANTHER" id="PTHR43531">
    <property type="entry name" value="PROTEIN ICFG"/>
    <property type="match status" value="1"/>
</dbReference>
<feature type="domain" description="T-SNARE coiled-coil homology" evidence="6">
    <location>
        <begin position="575"/>
        <end position="637"/>
    </location>
</feature>
<dbReference type="PROSITE" id="PS50885">
    <property type="entry name" value="HAMP"/>
    <property type="match status" value="2"/>
</dbReference>
<dbReference type="Gene3D" id="1.10.287.950">
    <property type="entry name" value="Methyl-accepting chemotaxis protein"/>
    <property type="match status" value="1"/>
</dbReference>
<evidence type="ECO:0000313" key="9">
    <source>
        <dbReference type="Proteomes" id="UP001431963"/>
    </source>
</evidence>
<gene>
    <name evidence="8" type="ORF">V6590_09955</name>
</gene>
<protein>
    <submittedName>
        <fullName evidence="8">Methyl-accepting chemotaxis protein</fullName>
    </submittedName>
</protein>
<dbReference type="CDD" id="cd11386">
    <property type="entry name" value="MCP_signal"/>
    <property type="match status" value="1"/>
</dbReference>
<dbReference type="SMART" id="SM00283">
    <property type="entry name" value="MA"/>
    <property type="match status" value="1"/>
</dbReference>